<evidence type="ECO:0000313" key="8">
    <source>
        <dbReference type="EMBL" id="OOV36102.1"/>
    </source>
</evidence>
<evidence type="ECO:0000313" key="9">
    <source>
        <dbReference type="Proteomes" id="UP000242590"/>
    </source>
</evidence>
<comment type="function">
    <text evidence="5">An accessory protein needed during the final step in the assembly of 30S ribosomal subunit, possibly for assembly of the head region. Essential for efficient processing of 16S rRNA. May be needed both before and after RbfA during the maturation of 16S rRNA. It has affinity for free ribosomal 30S subunits but not for 70S ribosomes.</text>
</comment>
<evidence type="ECO:0000256" key="3">
    <source>
        <dbReference type="ARBA" id="ARBA00022552"/>
    </source>
</evidence>
<evidence type="ECO:0000259" key="7">
    <source>
        <dbReference type="Pfam" id="PF24986"/>
    </source>
</evidence>
<gene>
    <name evidence="5" type="primary">rimM</name>
    <name evidence="8" type="ORF">BV53_02055</name>
</gene>
<comment type="caution">
    <text evidence="8">The sequence shown here is derived from an EMBL/GenBank/DDBJ whole genome shotgun (WGS) entry which is preliminary data.</text>
</comment>
<dbReference type="HAMAP" id="MF_00014">
    <property type="entry name" value="Ribosome_mat_RimM"/>
    <property type="match status" value="1"/>
</dbReference>
<keyword evidence="4 5" id="KW-0143">Chaperone</keyword>
<dbReference type="EMBL" id="MWLE01000027">
    <property type="protein sequence ID" value="OOV36102.1"/>
    <property type="molecule type" value="Genomic_DNA"/>
</dbReference>
<organism evidence="8 9">
    <name type="scientific">Candidatus Synechococcus spongiarum LMB bulk15N</name>
    <dbReference type="NCBI Taxonomy" id="1943583"/>
    <lineage>
        <taxon>Bacteria</taxon>
        <taxon>Bacillati</taxon>
        <taxon>Cyanobacteriota</taxon>
        <taxon>Cyanophyceae</taxon>
        <taxon>Synechococcales</taxon>
        <taxon>Synechococcaceae</taxon>
        <taxon>Synechococcus</taxon>
    </lineage>
</organism>
<dbReference type="GO" id="GO:0006364">
    <property type="term" value="P:rRNA processing"/>
    <property type="evidence" value="ECO:0007669"/>
    <property type="project" value="UniProtKB-UniRule"/>
</dbReference>
<keyword evidence="2 5" id="KW-0690">Ribosome biogenesis</keyword>
<keyword evidence="3 5" id="KW-0698">rRNA processing</keyword>
<dbReference type="InterPro" id="IPR036976">
    <property type="entry name" value="RimM_N_sf"/>
</dbReference>
<accession>A0A1T1D5I1</accession>
<comment type="subcellular location">
    <subcellularLocation>
        <location evidence="5">Cytoplasm</location>
    </subcellularLocation>
</comment>
<dbReference type="GO" id="GO:0042274">
    <property type="term" value="P:ribosomal small subunit biogenesis"/>
    <property type="evidence" value="ECO:0007669"/>
    <property type="project" value="UniProtKB-UniRule"/>
</dbReference>
<dbReference type="NCBIfam" id="TIGR02273">
    <property type="entry name" value="16S_RimM"/>
    <property type="match status" value="1"/>
</dbReference>
<dbReference type="Pfam" id="PF01782">
    <property type="entry name" value="RimM"/>
    <property type="match status" value="1"/>
</dbReference>
<comment type="domain">
    <text evidence="5">The PRC barrel domain binds ribosomal protein uS19.</text>
</comment>
<proteinExistence type="inferred from homology"/>
<evidence type="ECO:0000256" key="4">
    <source>
        <dbReference type="ARBA" id="ARBA00023186"/>
    </source>
</evidence>
<protein>
    <recommendedName>
        <fullName evidence="5">Ribosome maturation factor RimM</fullName>
    </recommendedName>
</protein>
<dbReference type="PANTHER" id="PTHR33692:SF1">
    <property type="entry name" value="RIBOSOME MATURATION FACTOR RIMM"/>
    <property type="match status" value="1"/>
</dbReference>
<dbReference type="GO" id="GO:0043022">
    <property type="term" value="F:ribosome binding"/>
    <property type="evidence" value="ECO:0007669"/>
    <property type="project" value="InterPro"/>
</dbReference>
<dbReference type="InterPro" id="IPR011033">
    <property type="entry name" value="PRC_barrel-like_sf"/>
</dbReference>
<evidence type="ECO:0000256" key="1">
    <source>
        <dbReference type="ARBA" id="ARBA00022490"/>
    </source>
</evidence>
<dbReference type="PANTHER" id="PTHR33692">
    <property type="entry name" value="RIBOSOME MATURATION FACTOR RIMM"/>
    <property type="match status" value="1"/>
</dbReference>
<comment type="subunit">
    <text evidence="5">Binds ribosomal protein uS19.</text>
</comment>
<dbReference type="InterPro" id="IPR056792">
    <property type="entry name" value="PRC_RimM"/>
</dbReference>
<dbReference type="GO" id="GO:0005840">
    <property type="term" value="C:ribosome"/>
    <property type="evidence" value="ECO:0007669"/>
    <property type="project" value="InterPro"/>
</dbReference>
<name>A0A1T1D5I1_9SYNE</name>
<feature type="domain" description="RimM N-terminal" evidence="6">
    <location>
        <begin position="19"/>
        <end position="100"/>
    </location>
</feature>
<dbReference type="GO" id="GO:0005737">
    <property type="term" value="C:cytoplasm"/>
    <property type="evidence" value="ECO:0007669"/>
    <property type="project" value="UniProtKB-SubCell"/>
</dbReference>
<dbReference type="Gene3D" id="2.30.30.240">
    <property type="entry name" value="PRC-barrel domain"/>
    <property type="match status" value="1"/>
</dbReference>
<comment type="similarity">
    <text evidence="5">Belongs to the RimM family.</text>
</comment>
<reference evidence="8 9" key="1">
    <citation type="submission" date="2017-02" db="EMBL/GenBank/DDBJ databases">
        <title>Draft Genome Sequences of 'Candidatus Synechococcus spongiarum', Cyanobacterial Symbionts of the Mediterranean Sponge Aplysina aerophoba from two locations.</title>
        <authorList>
            <person name="Slaby B.M."/>
            <person name="Hentschel U."/>
        </authorList>
    </citation>
    <scope>NUCLEOTIDE SEQUENCE [LARGE SCALE GENOMIC DNA]</scope>
    <source>
        <strain evidence="8">LMB bulk15N</strain>
    </source>
</reference>
<dbReference type="SUPFAM" id="SSF50447">
    <property type="entry name" value="Translation proteins"/>
    <property type="match status" value="1"/>
</dbReference>
<dbReference type="SUPFAM" id="SSF50346">
    <property type="entry name" value="PRC-barrel domain"/>
    <property type="match status" value="1"/>
</dbReference>
<dbReference type="Pfam" id="PF24986">
    <property type="entry name" value="PRC_RimM"/>
    <property type="match status" value="1"/>
</dbReference>
<feature type="domain" description="Ribosome maturation factor RimM PRC barrel" evidence="7">
    <location>
        <begin position="116"/>
        <end position="183"/>
    </location>
</feature>
<dbReference type="InterPro" id="IPR011961">
    <property type="entry name" value="RimM"/>
</dbReference>
<dbReference type="Gene3D" id="2.40.30.60">
    <property type="entry name" value="RimM"/>
    <property type="match status" value="1"/>
</dbReference>
<keyword evidence="1 5" id="KW-0963">Cytoplasm</keyword>
<evidence type="ECO:0000259" key="6">
    <source>
        <dbReference type="Pfam" id="PF01782"/>
    </source>
</evidence>
<dbReference type="Proteomes" id="UP000242590">
    <property type="component" value="Unassembled WGS sequence"/>
</dbReference>
<dbReference type="AlphaFoldDB" id="A0A1T1D5I1"/>
<evidence type="ECO:0000256" key="2">
    <source>
        <dbReference type="ARBA" id="ARBA00022517"/>
    </source>
</evidence>
<evidence type="ECO:0000256" key="5">
    <source>
        <dbReference type="HAMAP-Rule" id="MF_00014"/>
    </source>
</evidence>
<dbReference type="InterPro" id="IPR002676">
    <property type="entry name" value="RimM_N"/>
</dbReference>
<sequence>MQALVSDNSMGVTPPLIEVGLVVAAQGLRGELRVLPSSDFAERFLKPGPRWLQTADEPPRTVELLRGRCLSRKGLYGIRLKGIATRNQAEALVRYRLLADGSTRPALAAGEFHLLDLEGLEVRLDPAGPALGTVVDLLHGGNDLLEIRLRHGGQSVLVPFVEAIVPQVHVAEGWILLCPPTGLLPITAQPTPADAIGSPHQPES</sequence>
<dbReference type="InterPro" id="IPR009000">
    <property type="entry name" value="Transl_B-barrel_sf"/>
</dbReference>